<proteinExistence type="predicted"/>
<dbReference type="EMBL" id="AILW01000021">
    <property type="protein sequence ID" value="EJF82475.1"/>
    <property type="molecule type" value="Genomic_DNA"/>
</dbReference>
<sequence length="80" mass="8746">MVHVFFHGGKRRCCVFVLFIVENCIGGELVGGLRDLVREVLFGEVGRCLGEALNGGCTLEARYWSSERGDGGLAVFVLRV</sequence>
<protein>
    <recommendedName>
        <fullName evidence="3">Secreted protein</fullName>
    </recommendedName>
</protein>
<evidence type="ECO:0008006" key="3">
    <source>
        <dbReference type="Google" id="ProtNLM"/>
    </source>
</evidence>
<organism evidence="1 2">
    <name type="scientific">Bartonella elizabethae Re6043vi</name>
    <dbReference type="NCBI Taxonomy" id="1094554"/>
    <lineage>
        <taxon>Bacteria</taxon>
        <taxon>Pseudomonadati</taxon>
        <taxon>Pseudomonadota</taxon>
        <taxon>Alphaproteobacteria</taxon>
        <taxon>Hyphomicrobiales</taxon>
        <taxon>Bartonellaceae</taxon>
        <taxon>Bartonella</taxon>
    </lineage>
</organism>
<keyword evidence="2" id="KW-1185">Reference proteome</keyword>
<accession>A0ABP2QM94</accession>
<name>A0ABP2QM94_BAREL</name>
<evidence type="ECO:0000313" key="1">
    <source>
        <dbReference type="EMBL" id="EJF82475.1"/>
    </source>
</evidence>
<evidence type="ECO:0000313" key="2">
    <source>
        <dbReference type="Proteomes" id="UP000008942"/>
    </source>
</evidence>
<gene>
    <name evidence="1" type="ORF">MCU_01445</name>
</gene>
<dbReference type="Proteomes" id="UP000008942">
    <property type="component" value="Unassembled WGS sequence"/>
</dbReference>
<comment type="caution">
    <text evidence="1">The sequence shown here is derived from an EMBL/GenBank/DDBJ whole genome shotgun (WGS) entry which is preliminary data.</text>
</comment>
<reference evidence="1 2" key="1">
    <citation type="submission" date="2012-03" db="EMBL/GenBank/DDBJ databases">
        <title>The Genome Sequence of Bartonella elizabethae Re6043vi.</title>
        <authorList>
            <consortium name="The Broad Institute Genome Sequencing Platform"/>
            <consortium name="The Broad Institute Genome Sequencing Center for Infectious Disease"/>
            <person name="Feldgarden M."/>
            <person name="Kirby J."/>
            <person name="Kosoy M."/>
            <person name="Birtles R."/>
            <person name="Probert W.S."/>
            <person name="Chiaraviglio L."/>
            <person name="Young S.K."/>
            <person name="Zeng Q."/>
            <person name="Gargeya S."/>
            <person name="Fitzgerald M."/>
            <person name="Haas B."/>
            <person name="Abouelleil A."/>
            <person name="Alvarado L."/>
            <person name="Arachchi H.M."/>
            <person name="Berlin A."/>
            <person name="Chapman S.B."/>
            <person name="Gearin G."/>
            <person name="Goldberg J."/>
            <person name="Griggs A."/>
            <person name="Gujja S."/>
            <person name="Hansen M."/>
            <person name="Heiman D."/>
            <person name="Howarth C."/>
            <person name="Larimer J."/>
            <person name="Lui A."/>
            <person name="MacDonald P.J.P."/>
            <person name="McCowen C."/>
            <person name="Montmayeur A."/>
            <person name="Murphy C."/>
            <person name="Neiman D."/>
            <person name="Pearson M."/>
            <person name="Priest M."/>
            <person name="Roberts A."/>
            <person name="Saif S."/>
            <person name="Shea T."/>
            <person name="Sisk P."/>
            <person name="Stolte C."/>
            <person name="Sykes S."/>
            <person name="Wortman J."/>
            <person name="Nusbaum C."/>
            <person name="Birren B."/>
        </authorList>
    </citation>
    <scope>NUCLEOTIDE SEQUENCE [LARGE SCALE GENOMIC DNA]</scope>
    <source>
        <strain evidence="1 2">Re6043vi</strain>
    </source>
</reference>